<comment type="caution">
    <text evidence="2">The sequence shown here is derived from an EMBL/GenBank/DDBJ whole genome shotgun (WGS) entry which is preliminary data.</text>
</comment>
<name>A0A2S4M4I7_9HYPH</name>
<organism evidence="2 3">
    <name type="scientific">Bosea psychrotolerans</name>
    <dbReference type="NCBI Taxonomy" id="1871628"/>
    <lineage>
        <taxon>Bacteria</taxon>
        <taxon>Pseudomonadati</taxon>
        <taxon>Pseudomonadota</taxon>
        <taxon>Alphaproteobacteria</taxon>
        <taxon>Hyphomicrobiales</taxon>
        <taxon>Boseaceae</taxon>
        <taxon>Bosea</taxon>
    </lineage>
</organism>
<dbReference type="EMBL" id="PQFZ01000011">
    <property type="protein sequence ID" value="POR49626.1"/>
    <property type="molecule type" value="Genomic_DNA"/>
</dbReference>
<reference evidence="2 3" key="1">
    <citation type="submission" date="2018-01" db="EMBL/GenBank/DDBJ databases">
        <title>Genomic Encyclopedia of Type Strains, Phase III (KMG-III): the genomes of soil and plant-associated and newly described type strains.</title>
        <authorList>
            <person name="Whitman W."/>
        </authorList>
    </citation>
    <scope>NUCLEOTIDE SEQUENCE [LARGE SCALE GENOMIC DNA]</scope>
    <source>
        <strain evidence="2 3">1131</strain>
    </source>
</reference>
<accession>A0A2S4M4I7</accession>
<dbReference type="CDD" id="cd07983">
    <property type="entry name" value="LPLAT_DUF374-like"/>
    <property type="match status" value="1"/>
</dbReference>
<dbReference type="Proteomes" id="UP000236919">
    <property type="component" value="Unassembled WGS sequence"/>
</dbReference>
<evidence type="ECO:0000313" key="3">
    <source>
        <dbReference type="Proteomes" id="UP000236919"/>
    </source>
</evidence>
<gene>
    <name evidence="2" type="ORF">CYD53_111119</name>
</gene>
<dbReference type="InterPro" id="IPR007172">
    <property type="entry name" value="DUF374"/>
</dbReference>
<evidence type="ECO:0000313" key="2">
    <source>
        <dbReference type="EMBL" id="POR49626.1"/>
    </source>
</evidence>
<dbReference type="Pfam" id="PF04028">
    <property type="entry name" value="DUF374"/>
    <property type="match status" value="1"/>
</dbReference>
<evidence type="ECO:0000259" key="1">
    <source>
        <dbReference type="Pfam" id="PF04028"/>
    </source>
</evidence>
<keyword evidence="3" id="KW-1185">Reference proteome</keyword>
<feature type="domain" description="DUF374" evidence="1">
    <location>
        <begin position="98"/>
        <end position="170"/>
    </location>
</feature>
<proteinExistence type="predicted"/>
<protein>
    <recommendedName>
        <fullName evidence="1">DUF374 domain-containing protein</fullName>
    </recommendedName>
</protein>
<sequence>MQKSRFPLFRILLWRSWSDRGLNLPLSVQSSAMGFSLLKTRAAQETLGRLLAGYLKLVRRTNRFVVEPADIYEKVRPELPLIIAMWHGQHIMIPFSRPDWMPACSLVSRHGDGGFNAVALRQLGIGAIRGSGALGKKIREKGGASAFLAMMRRLAAGETMVLTADIPKRARIAGPGIIALARASGRPIHPIAVVTSRRIDFKSWDRASIGLPFGRGAIVVGEAIRVEREADEATCEAARLALEAGLDAVHARAYALIGARDPGEGLRQAQPAARATAGEAA</sequence>
<dbReference type="AlphaFoldDB" id="A0A2S4M4I7"/>